<keyword evidence="2" id="KW-1185">Reference proteome</keyword>
<reference evidence="1 2" key="1">
    <citation type="journal article" date="2015" name="Int. J. Syst. Evol. Microbiol.">
        <title>Thermococcus eurythermalis sp. nov., a conditional piezophilic hyperthermophilic archaeon with a wide temperature range isolated from an oil-immersed chimney in the Guaymas Basin.</title>
        <authorList>
            <person name="Zhao W."/>
            <person name="Zeng X."/>
            <person name="Xiao X."/>
        </authorList>
    </citation>
    <scope>NUCLEOTIDE SEQUENCE [LARGE SCALE GENOMIC DNA]</scope>
    <source>
        <strain evidence="1 2">A501</strain>
    </source>
</reference>
<dbReference type="STRING" id="1505907.TEU_09825"/>
<evidence type="ECO:0000313" key="2">
    <source>
        <dbReference type="Proteomes" id="UP000029980"/>
    </source>
</evidence>
<dbReference type="EMBL" id="CP008887">
    <property type="protein sequence ID" value="AIU70605.1"/>
    <property type="molecule type" value="Genomic_DNA"/>
</dbReference>
<dbReference type="RefSeq" id="WP_050003571.1">
    <property type="nucleotide sequence ID" value="NZ_CP008887.1"/>
</dbReference>
<gene>
    <name evidence="1" type="ORF">TEU_09825</name>
</gene>
<sequence length="117" mass="13408">MPLELLKRHYCDNLLAVAQVRDTLLVILREGDKVELLADAAENVFEPLAEKGYDVMLWLSDSIDTLHPEVFGGMDDFRILYDPEDFLSRHLPKLLEMKGALPTVKNLDKMLVKEVVR</sequence>
<dbReference type="AlphaFoldDB" id="A0A097QVV4"/>
<dbReference type="Proteomes" id="UP000029980">
    <property type="component" value="Chromosome"/>
</dbReference>
<protein>
    <submittedName>
        <fullName evidence="1">Uncharacterized protein</fullName>
    </submittedName>
</protein>
<name>A0A097QVV4_9EURY</name>
<dbReference type="GeneID" id="25153730"/>
<organism evidence="1 2">
    <name type="scientific">Thermococcus eurythermalis</name>
    <dbReference type="NCBI Taxonomy" id="1505907"/>
    <lineage>
        <taxon>Archaea</taxon>
        <taxon>Methanobacteriati</taxon>
        <taxon>Methanobacteriota</taxon>
        <taxon>Thermococci</taxon>
        <taxon>Thermococcales</taxon>
        <taxon>Thermococcaceae</taxon>
        <taxon>Thermococcus</taxon>
    </lineage>
</organism>
<dbReference type="HOGENOM" id="CLU_2204253_0_0_2"/>
<accession>A0A097QVV4</accession>
<dbReference type="OrthoDB" id="87283at2157"/>
<proteinExistence type="predicted"/>
<evidence type="ECO:0000313" key="1">
    <source>
        <dbReference type="EMBL" id="AIU70605.1"/>
    </source>
</evidence>
<dbReference type="KEGG" id="teu:TEU_09825"/>